<sequence length="206" mass="23224">MNIRIYCRASTAEQHADRALQSLQTFAEGRGWHIKAEYIENASGAALARPELIKLLEEAEEGDVLLVESIDRLSRLSQDEWAQLKQSINDNGLRIVAMDLPTSWQALDNIDTGVTGGILRAVNNMLIDILATMARADYETRRKRQAQGIERAKADGKYTGRTTNDKARETVKEMLSQGIKPEYIMKAAEISRATFYRIKREIQAEV</sequence>
<dbReference type="PROSITE" id="PS00397">
    <property type="entry name" value="RECOMBINASES_1"/>
    <property type="match status" value="1"/>
</dbReference>
<comment type="caution">
    <text evidence="6">The sequence shown here is derived from an EMBL/GenBank/DDBJ whole genome shotgun (WGS) entry which is preliminary data.</text>
</comment>
<gene>
    <name evidence="6" type="ORF">F6Q06_11490</name>
</gene>
<evidence type="ECO:0000313" key="7">
    <source>
        <dbReference type="Proteomes" id="UP001194579"/>
    </source>
</evidence>
<dbReference type="PROSITE" id="PS00398">
    <property type="entry name" value="RECOMBINASES_2"/>
    <property type="match status" value="1"/>
</dbReference>
<dbReference type="PANTHER" id="PTHR30461">
    <property type="entry name" value="DNA-INVERTASE FROM LAMBDOID PROPHAGE"/>
    <property type="match status" value="1"/>
</dbReference>
<evidence type="ECO:0000256" key="1">
    <source>
        <dbReference type="ARBA" id="ARBA00022908"/>
    </source>
</evidence>
<keyword evidence="1" id="KW-0229">DNA integration</keyword>
<reference evidence="7" key="1">
    <citation type="submission" date="2023-07" db="EMBL/GenBank/DDBJ databases">
        <title>Identification of Pectobacterium versatile causing blackleg of potato from New York State with a whole genome sequencing approach.</title>
        <authorList>
            <person name="Ma X."/>
            <person name="Swingle B."/>
        </authorList>
    </citation>
    <scope>NUCLEOTIDE SEQUENCE [LARGE SCALE GENOMIC DNA]</scope>
    <source>
        <strain evidence="7">NY1588A</strain>
    </source>
</reference>
<dbReference type="InterPro" id="IPR036162">
    <property type="entry name" value="Resolvase-like_N_sf"/>
</dbReference>
<dbReference type="Proteomes" id="UP001194579">
    <property type="component" value="Unassembled WGS sequence"/>
</dbReference>
<dbReference type="InterPro" id="IPR006118">
    <property type="entry name" value="Recombinase_CS"/>
</dbReference>
<proteinExistence type="predicted"/>
<evidence type="ECO:0000256" key="3">
    <source>
        <dbReference type="ARBA" id="ARBA00023172"/>
    </source>
</evidence>
<dbReference type="SMART" id="SM00857">
    <property type="entry name" value="Resolvase"/>
    <property type="match status" value="1"/>
</dbReference>
<dbReference type="PANTHER" id="PTHR30461:SF25">
    <property type="entry name" value="RESOLVASE-RELATED"/>
    <property type="match status" value="1"/>
</dbReference>
<dbReference type="SUPFAM" id="SSF53041">
    <property type="entry name" value="Resolvase-like"/>
    <property type="match status" value="1"/>
</dbReference>
<feature type="domain" description="Resolvase/invertase-type recombinase catalytic" evidence="5">
    <location>
        <begin position="2"/>
        <end position="156"/>
    </location>
</feature>
<dbReference type="Gene3D" id="1.10.10.60">
    <property type="entry name" value="Homeodomain-like"/>
    <property type="match status" value="1"/>
</dbReference>
<feature type="active site" description="O-(5'-phospho-DNA)-serine intermediate" evidence="4">
    <location>
        <position position="10"/>
    </location>
</feature>
<dbReference type="CDD" id="cd03767">
    <property type="entry name" value="SR_Res_par"/>
    <property type="match status" value="1"/>
</dbReference>
<dbReference type="PROSITE" id="PS51736">
    <property type="entry name" value="RECOMBINASES_3"/>
    <property type="match status" value="1"/>
</dbReference>
<evidence type="ECO:0000313" key="6">
    <source>
        <dbReference type="EMBL" id="MBI0555107.1"/>
    </source>
</evidence>
<dbReference type="RefSeq" id="WP_012822601.1">
    <property type="nucleotide sequence ID" value="NZ_JBBBPJ010000020.1"/>
</dbReference>
<name>A0ABS0S1H7_PECPM</name>
<dbReference type="InterPro" id="IPR006119">
    <property type="entry name" value="Resolv_N"/>
</dbReference>
<accession>A0ABS0S1H7</accession>
<evidence type="ECO:0000256" key="4">
    <source>
        <dbReference type="PROSITE-ProRule" id="PRU10137"/>
    </source>
</evidence>
<keyword evidence="3" id="KW-0233">DNA recombination</keyword>
<dbReference type="EMBL" id="WABS01000020">
    <property type="protein sequence ID" value="MBI0555107.1"/>
    <property type="molecule type" value="Genomic_DNA"/>
</dbReference>
<organism evidence="6 7">
    <name type="scientific">Pectobacterium parmentieri</name>
    <dbReference type="NCBI Taxonomy" id="1905730"/>
    <lineage>
        <taxon>Bacteria</taxon>
        <taxon>Pseudomonadati</taxon>
        <taxon>Pseudomonadota</taxon>
        <taxon>Gammaproteobacteria</taxon>
        <taxon>Enterobacterales</taxon>
        <taxon>Pectobacteriaceae</taxon>
        <taxon>Pectobacterium</taxon>
    </lineage>
</organism>
<keyword evidence="2" id="KW-0238">DNA-binding</keyword>
<keyword evidence="7" id="KW-1185">Reference proteome</keyword>
<protein>
    <submittedName>
        <fullName evidence="6">Helix-turn-helix domain-containing protein</fullName>
    </submittedName>
</protein>
<dbReference type="Gene3D" id="3.40.50.1390">
    <property type="entry name" value="Resolvase, N-terminal catalytic domain"/>
    <property type="match status" value="1"/>
</dbReference>
<dbReference type="Pfam" id="PF00239">
    <property type="entry name" value="Resolvase"/>
    <property type="match status" value="1"/>
</dbReference>
<evidence type="ECO:0000259" key="5">
    <source>
        <dbReference type="PROSITE" id="PS51736"/>
    </source>
</evidence>
<evidence type="ECO:0000256" key="2">
    <source>
        <dbReference type="ARBA" id="ARBA00023125"/>
    </source>
</evidence>
<dbReference type="InterPro" id="IPR050639">
    <property type="entry name" value="SSR_resolvase"/>
</dbReference>